<dbReference type="Gene3D" id="1.10.10.60">
    <property type="entry name" value="Homeodomain-like"/>
    <property type="match status" value="2"/>
</dbReference>
<dbReference type="SUPFAM" id="SSF46689">
    <property type="entry name" value="Homeodomain-like"/>
    <property type="match status" value="2"/>
</dbReference>
<reference evidence="8" key="1">
    <citation type="submission" date="2025-08" db="UniProtKB">
        <authorList>
            <consortium name="RefSeq"/>
        </authorList>
    </citation>
    <scope>IDENTIFICATION</scope>
    <source>
        <tissue evidence="8">Whole larval tissue</tissue>
    </source>
</reference>
<dbReference type="PANTHER" id="PTHR19303">
    <property type="entry name" value="TRANSPOSON"/>
    <property type="match status" value="1"/>
</dbReference>
<dbReference type="PROSITE" id="PS51253">
    <property type="entry name" value="HTH_CENPB"/>
    <property type="match status" value="1"/>
</dbReference>
<comment type="subcellular location">
    <subcellularLocation>
        <location evidence="1 4">Nucleus</location>
    </subcellularLocation>
</comment>
<dbReference type="GeneID" id="118264555"/>
<keyword evidence="3 4" id="KW-0539">Nucleus</keyword>
<dbReference type="InterPro" id="IPR007889">
    <property type="entry name" value="HTH_Psq"/>
</dbReference>
<organism evidence="7 8">
    <name type="scientific">Spodoptera frugiperda</name>
    <name type="common">Fall armyworm</name>
    <dbReference type="NCBI Taxonomy" id="7108"/>
    <lineage>
        <taxon>Eukaryota</taxon>
        <taxon>Metazoa</taxon>
        <taxon>Ecdysozoa</taxon>
        <taxon>Arthropoda</taxon>
        <taxon>Hexapoda</taxon>
        <taxon>Insecta</taxon>
        <taxon>Pterygota</taxon>
        <taxon>Neoptera</taxon>
        <taxon>Endopterygota</taxon>
        <taxon>Lepidoptera</taxon>
        <taxon>Glossata</taxon>
        <taxon>Ditrysia</taxon>
        <taxon>Noctuoidea</taxon>
        <taxon>Noctuidae</taxon>
        <taxon>Amphipyrinae</taxon>
        <taxon>Spodoptera</taxon>
    </lineage>
</organism>
<evidence type="ECO:0000259" key="6">
    <source>
        <dbReference type="PROSITE" id="PS51253"/>
    </source>
</evidence>
<gene>
    <name evidence="8" type="primary">LOC118264555</name>
</gene>
<dbReference type="GO" id="GO:0003677">
    <property type="term" value="F:DNA binding"/>
    <property type="evidence" value="ECO:0007669"/>
    <property type="project" value="UniProtKB-UniRule"/>
</dbReference>
<keyword evidence="2 4" id="KW-0238">DNA-binding</keyword>
<evidence type="ECO:0000256" key="4">
    <source>
        <dbReference type="PROSITE-ProRule" id="PRU00320"/>
    </source>
</evidence>
<dbReference type="Pfam" id="PF04218">
    <property type="entry name" value="CENP-B_N"/>
    <property type="match status" value="1"/>
</dbReference>
<dbReference type="SMART" id="SM00674">
    <property type="entry name" value="CENPB"/>
    <property type="match status" value="1"/>
</dbReference>
<evidence type="ECO:0000256" key="2">
    <source>
        <dbReference type="ARBA" id="ARBA00023125"/>
    </source>
</evidence>
<name>A0A9R0E9N7_SPOFR</name>
<proteinExistence type="predicted"/>
<dbReference type="Proteomes" id="UP000829999">
    <property type="component" value="Chromosome 26"/>
</dbReference>
<evidence type="ECO:0000313" key="7">
    <source>
        <dbReference type="Proteomes" id="UP000829999"/>
    </source>
</evidence>
<feature type="DNA-binding region" description="H-T-H motif" evidence="4">
    <location>
        <begin position="27"/>
        <end position="47"/>
    </location>
</feature>
<dbReference type="Pfam" id="PF03221">
    <property type="entry name" value="HTH_Tnp_Tc5"/>
    <property type="match status" value="1"/>
</dbReference>
<dbReference type="RefSeq" id="XP_050560896.1">
    <property type="nucleotide sequence ID" value="XM_050704939.1"/>
</dbReference>
<evidence type="ECO:0000313" key="8">
    <source>
        <dbReference type="RefSeq" id="XP_050560896.1"/>
    </source>
</evidence>
<evidence type="ECO:0000256" key="3">
    <source>
        <dbReference type="ARBA" id="ARBA00023242"/>
    </source>
</evidence>
<dbReference type="InterPro" id="IPR009057">
    <property type="entry name" value="Homeodomain-like_sf"/>
</dbReference>
<dbReference type="InterPro" id="IPR050863">
    <property type="entry name" value="CenT-Element_Derived"/>
</dbReference>
<dbReference type="GO" id="GO:0005634">
    <property type="term" value="C:nucleus"/>
    <property type="evidence" value="ECO:0007669"/>
    <property type="project" value="UniProtKB-SubCell"/>
</dbReference>
<dbReference type="InterPro" id="IPR004875">
    <property type="entry name" value="DDE_SF_endonuclease_dom"/>
</dbReference>
<keyword evidence="7" id="KW-1185">Reference proteome</keyword>
<protein>
    <submittedName>
        <fullName evidence="8">Tigger transposable element-derived protein 4 isoform X8</fullName>
    </submittedName>
</protein>
<sequence length="504" mass="57739">MPKRKLQSLSLREKLKLISVYESGKTREEVCAEFNVPKSTLCRIIQSKHKIESQCSERQGKIKRVRLSKYPELEQCLLTWVKQLRNINFPVSGPMIKEKAQDLARRLDIHNFCSSNGWMEGFKKRNGIVLKTNCGESNAVDVNKCSQWIEDLPLILRNYSADDIFNADEAGLFYKCLPDKTFTLKGESCHGGKLSKERITVLLGANMSGTEKLPILLIGKSKFPRCFKGVKTLPVNYQNNNKAWMTSVIFSDWLNNLNQKMKAQKRKILMFVDNCTAHNNMPDLSHIKLVYLPANTTSKLQPMNQGIINNFKLYYRKEVVRHVIKSIEDNQCPQIDVLQAMRFARKAWFSVTETTIANCFKKCGFKSELTVAESLQEEDENFGIDLEDWNLAISNDNNQQPTFQDFINVDDGLIVSGELNEGDIVHAFSSSSLENEEEDDEKSAEVNLVKISKREAVKALETLHSYFEMSSIGDQSIFDKIYNIEKHLMADSSKRQTKMTDFYN</sequence>
<dbReference type="Pfam" id="PF03184">
    <property type="entry name" value="DDE_1"/>
    <property type="match status" value="1"/>
</dbReference>
<dbReference type="PROSITE" id="PS50960">
    <property type="entry name" value="HTH_PSQ"/>
    <property type="match status" value="1"/>
</dbReference>
<dbReference type="AlphaFoldDB" id="A0A9R0E9N7"/>
<dbReference type="InterPro" id="IPR006600">
    <property type="entry name" value="HTH_CenpB_DNA-bd_dom"/>
</dbReference>
<dbReference type="PANTHER" id="PTHR19303:SF73">
    <property type="entry name" value="PROTEIN PDC2"/>
    <property type="match status" value="1"/>
</dbReference>
<accession>A0A9R0E9N7</accession>
<evidence type="ECO:0000259" key="5">
    <source>
        <dbReference type="PROSITE" id="PS50960"/>
    </source>
</evidence>
<evidence type="ECO:0000256" key="1">
    <source>
        <dbReference type="ARBA" id="ARBA00004123"/>
    </source>
</evidence>
<feature type="domain" description="HTH CENPB-type" evidence="6">
    <location>
        <begin position="61"/>
        <end position="132"/>
    </location>
</feature>
<feature type="domain" description="HTH psq-type" evidence="5">
    <location>
        <begin position="1"/>
        <end position="51"/>
    </location>
</feature>